<dbReference type="SUPFAM" id="SSF103473">
    <property type="entry name" value="MFS general substrate transporter"/>
    <property type="match status" value="1"/>
</dbReference>
<accession>A0A9D1DWC7</accession>
<sequence length="412" mass="45909">MKKTLWTRNFTLVTFATILGSIGGIAGSFALSFLVFDETGSTLASALLLAIQVLPNVFIPLILAPVMDRLPRKPFLVGGDAVNGALYFLLGVYLLVLPFSYIEYLCFSLVLACLSSFDQLAYNSFYPRLIPDGFEEKGYTVSSMIYPVLNVVMMPVAALLLDAVGVPAILMGQGVLSLLAALTESRIRVEETVRRDEAGKLFSFKTWWRDLRGAARFLKKDDGLRSIYLYMMTTNGLGNGYSSILVAFFRSTPGFTVAMYSLFTVFEFAGRSLGGILHYRKPVPVKHRFTFAFWTYQIYEAMDMLLLWFPYPLMLLSRAACGFLGINSAVLREAAVQKYIPEEYRARLNAFFSVLISAGISAFGLLIGAMGELLDYRLCITLAAGLCSAVLWCTVWRHRKSVRAIYNRETEG</sequence>
<dbReference type="GO" id="GO:0022857">
    <property type="term" value="F:transmembrane transporter activity"/>
    <property type="evidence" value="ECO:0007669"/>
    <property type="project" value="InterPro"/>
</dbReference>
<comment type="subcellular location">
    <subcellularLocation>
        <location evidence="1">Cell membrane</location>
        <topology evidence="1">Multi-pass membrane protein</topology>
    </subcellularLocation>
</comment>
<dbReference type="AlphaFoldDB" id="A0A9D1DWC7"/>
<keyword evidence="3 6" id="KW-0812">Transmembrane</keyword>
<reference evidence="7" key="2">
    <citation type="journal article" date="2021" name="PeerJ">
        <title>Extensive microbial diversity within the chicken gut microbiome revealed by metagenomics and culture.</title>
        <authorList>
            <person name="Gilroy R."/>
            <person name="Ravi A."/>
            <person name="Getino M."/>
            <person name="Pursley I."/>
            <person name="Horton D.L."/>
            <person name="Alikhan N.F."/>
            <person name="Baker D."/>
            <person name="Gharbi K."/>
            <person name="Hall N."/>
            <person name="Watson M."/>
            <person name="Adriaenssens E.M."/>
            <person name="Foster-Nyarko E."/>
            <person name="Jarju S."/>
            <person name="Secka A."/>
            <person name="Antonio M."/>
            <person name="Oren A."/>
            <person name="Chaudhuri R.R."/>
            <person name="La Ragione R."/>
            <person name="Hildebrand F."/>
            <person name="Pallen M.J."/>
        </authorList>
    </citation>
    <scope>NUCLEOTIDE SEQUENCE</scope>
    <source>
        <strain evidence="7">CHK189-12415</strain>
    </source>
</reference>
<feature type="transmembrane region" description="Helical" evidence="6">
    <location>
        <begin position="348"/>
        <end position="368"/>
    </location>
</feature>
<evidence type="ECO:0000256" key="3">
    <source>
        <dbReference type="ARBA" id="ARBA00022692"/>
    </source>
</evidence>
<organism evidence="7 8">
    <name type="scientific">Candidatus Faecivivens stercoravium</name>
    <dbReference type="NCBI Taxonomy" id="2840803"/>
    <lineage>
        <taxon>Bacteria</taxon>
        <taxon>Bacillati</taxon>
        <taxon>Bacillota</taxon>
        <taxon>Clostridia</taxon>
        <taxon>Eubacteriales</taxon>
        <taxon>Oscillospiraceae</taxon>
        <taxon>Oscillospiraceae incertae sedis</taxon>
        <taxon>Candidatus Faecivivens</taxon>
    </lineage>
</organism>
<dbReference type="Pfam" id="PF07690">
    <property type="entry name" value="MFS_1"/>
    <property type="match status" value="1"/>
</dbReference>
<keyword evidence="2" id="KW-1003">Cell membrane</keyword>
<dbReference type="InterPro" id="IPR036259">
    <property type="entry name" value="MFS_trans_sf"/>
</dbReference>
<dbReference type="Proteomes" id="UP000824241">
    <property type="component" value="Unassembled WGS sequence"/>
</dbReference>
<protein>
    <submittedName>
        <fullName evidence="7">MFS transporter</fullName>
    </submittedName>
</protein>
<evidence type="ECO:0000313" key="8">
    <source>
        <dbReference type="Proteomes" id="UP000824241"/>
    </source>
</evidence>
<feature type="transmembrane region" description="Helical" evidence="6">
    <location>
        <begin position="12"/>
        <end position="36"/>
    </location>
</feature>
<dbReference type="PANTHER" id="PTHR23513:SF6">
    <property type="entry name" value="MAJOR FACILITATOR SUPERFAMILY ASSOCIATED DOMAIN-CONTAINING PROTEIN"/>
    <property type="match status" value="1"/>
</dbReference>
<feature type="transmembrane region" description="Helical" evidence="6">
    <location>
        <begin position="315"/>
        <end position="336"/>
    </location>
</feature>
<feature type="transmembrane region" description="Helical" evidence="6">
    <location>
        <begin position="227"/>
        <end position="249"/>
    </location>
</feature>
<evidence type="ECO:0000256" key="1">
    <source>
        <dbReference type="ARBA" id="ARBA00004651"/>
    </source>
</evidence>
<dbReference type="CDD" id="cd06173">
    <property type="entry name" value="MFS_MefA_like"/>
    <property type="match status" value="1"/>
</dbReference>
<reference evidence="7" key="1">
    <citation type="submission" date="2020-10" db="EMBL/GenBank/DDBJ databases">
        <authorList>
            <person name="Gilroy R."/>
        </authorList>
    </citation>
    <scope>NUCLEOTIDE SEQUENCE</scope>
    <source>
        <strain evidence="7">CHK189-12415</strain>
    </source>
</reference>
<feature type="transmembrane region" description="Helical" evidence="6">
    <location>
        <begin position="374"/>
        <end position="395"/>
    </location>
</feature>
<name>A0A9D1DWC7_9FIRM</name>
<dbReference type="Gene3D" id="1.20.1250.20">
    <property type="entry name" value="MFS general substrate transporter like domains"/>
    <property type="match status" value="2"/>
</dbReference>
<evidence type="ECO:0000313" key="7">
    <source>
        <dbReference type="EMBL" id="HIR60123.1"/>
    </source>
</evidence>
<evidence type="ECO:0000256" key="6">
    <source>
        <dbReference type="SAM" id="Phobius"/>
    </source>
</evidence>
<evidence type="ECO:0000256" key="2">
    <source>
        <dbReference type="ARBA" id="ARBA00022475"/>
    </source>
</evidence>
<dbReference type="PANTHER" id="PTHR23513">
    <property type="entry name" value="INTEGRAL MEMBRANE EFFLUX PROTEIN-RELATED"/>
    <property type="match status" value="1"/>
</dbReference>
<keyword evidence="5 6" id="KW-0472">Membrane</keyword>
<feature type="transmembrane region" description="Helical" evidence="6">
    <location>
        <begin position="75"/>
        <end position="95"/>
    </location>
</feature>
<keyword evidence="4 6" id="KW-1133">Transmembrane helix</keyword>
<evidence type="ECO:0000256" key="4">
    <source>
        <dbReference type="ARBA" id="ARBA00022989"/>
    </source>
</evidence>
<proteinExistence type="predicted"/>
<feature type="transmembrane region" description="Helical" evidence="6">
    <location>
        <begin position="164"/>
        <end position="182"/>
    </location>
</feature>
<comment type="caution">
    <text evidence="7">The sequence shown here is derived from an EMBL/GenBank/DDBJ whole genome shotgun (WGS) entry which is preliminary data.</text>
</comment>
<dbReference type="InterPro" id="IPR011701">
    <property type="entry name" value="MFS"/>
</dbReference>
<feature type="transmembrane region" description="Helical" evidence="6">
    <location>
        <begin position="42"/>
        <end position="63"/>
    </location>
</feature>
<dbReference type="EMBL" id="DVHA01000027">
    <property type="protein sequence ID" value="HIR60123.1"/>
    <property type="molecule type" value="Genomic_DNA"/>
</dbReference>
<evidence type="ECO:0000256" key="5">
    <source>
        <dbReference type="ARBA" id="ARBA00023136"/>
    </source>
</evidence>
<gene>
    <name evidence="7" type="ORF">IAB37_00885</name>
</gene>
<dbReference type="GO" id="GO:0005886">
    <property type="term" value="C:plasma membrane"/>
    <property type="evidence" value="ECO:0007669"/>
    <property type="project" value="UniProtKB-SubCell"/>
</dbReference>